<evidence type="ECO:0000313" key="1">
    <source>
        <dbReference type="EMBL" id="KIK82742.1"/>
    </source>
</evidence>
<accession>A0A0D0CJ23</accession>
<gene>
    <name evidence="1" type="ORF">PAXRUDRAFT_153537</name>
</gene>
<name>A0A0D0CJ23_9AGAM</name>
<dbReference type="AlphaFoldDB" id="A0A0D0CJ23"/>
<reference evidence="1 2" key="1">
    <citation type="submission" date="2014-04" db="EMBL/GenBank/DDBJ databases">
        <authorList>
            <consortium name="DOE Joint Genome Institute"/>
            <person name="Kuo A."/>
            <person name="Kohler A."/>
            <person name="Jargeat P."/>
            <person name="Nagy L.G."/>
            <person name="Floudas D."/>
            <person name="Copeland A."/>
            <person name="Barry K.W."/>
            <person name="Cichocki N."/>
            <person name="Veneault-Fourrey C."/>
            <person name="LaButti K."/>
            <person name="Lindquist E.A."/>
            <person name="Lipzen A."/>
            <person name="Lundell T."/>
            <person name="Morin E."/>
            <person name="Murat C."/>
            <person name="Sun H."/>
            <person name="Tunlid A."/>
            <person name="Henrissat B."/>
            <person name="Grigoriev I.V."/>
            <person name="Hibbett D.S."/>
            <person name="Martin F."/>
            <person name="Nordberg H.P."/>
            <person name="Cantor M.N."/>
            <person name="Hua S.X."/>
        </authorList>
    </citation>
    <scope>NUCLEOTIDE SEQUENCE [LARGE SCALE GENOMIC DNA]</scope>
    <source>
        <strain evidence="1 2">Ve08.2h10</strain>
    </source>
</reference>
<dbReference type="OrthoDB" id="2666050at2759"/>
<dbReference type="EMBL" id="KN825611">
    <property type="protein sequence ID" value="KIK82742.1"/>
    <property type="molecule type" value="Genomic_DNA"/>
</dbReference>
<proteinExistence type="predicted"/>
<reference evidence="2" key="2">
    <citation type="submission" date="2015-01" db="EMBL/GenBank/DDBJ databases">
        <title>Evolutionary Origins and Diversification of the Mycorrhizal Mutualists.</title>
        <authorList>
            <consortium name="DOE Joint Genome Institute"/>
            <consortium name="Mycorrhizal Genomics Consortium"/>
            <person name="Kohler A."/>
            <person name="Kuo A."/>
            <person name="Nagy L.G."/>
            <person name="Floudas D."/>
            <person name="Copeland A."/>
            <person name="Barry K.W."/>
            <person name="Cichocki N."/>
            <person name="Veneault-Fourrey C."/>
            <person name="LaButti K."/>
            <person name="Lindquist E.A."/>
            <person name="Lipzen A."/>
            <person name="Lundell T."/>
            <person name="Morin E."/>
            <person name="Murat C."/>
            <person name="Riley R."/>
            <person name="Ohm R."/>
            <person name="Sun H."/>
            <person name="Tunlid A."/>
            <person name="Henrissat B."/>
            <person name="Grigoriev I.V."/>
            <person name="Hibbett D.S."/>
            <person name="Martin F."/>
        </authorList>
    </citation>
    <scope>NUCLEOTIDE SEQUENCE [LARGE SCALE GENOMIC DNA]</scope>
    <source>
        <strain evidence="2">Ve08.2h10</strain>
    </source>
</reference>
<protein>
    <submittedName>
        <fullName evidence="1">Uncharacterized protein</fullName>
    </submittedName>
</protein>
<organism evidence="1 2">
    <name type="scientific">Paxillus rubicundulus Ve08.2h10</name>
    <dbReference type="NCBI Taxonomy" id="930991"/>
    <lineage>
        <taxon>Eukaryota</taxon>
        <taxon>Fungi</taxon>
        <taxon>Dikarya</taxon>
        <taxon>Basidiomycota</taxon>
        <taxon>Agaricomycotina</taxon>
        <taxon>Agaricomycetes</taxon>
        <taxon>Agaricomycetidae</taxon>
        <taxon>Boletales</taxon>
        <taxon>Paxilineae</taxon>
        <taxon>Paxillaceae</taxon>
        <taxon>Paxillus</taxon>
    </lineage>
</organism>
<dbReference type="Proteomes" id="UP000054538">
    <property type="component" value="Unassembled WGS sequence"/>
</dbReference>
<evidence type="ECO:0000313" key="2">
    <source>
        <dbReference type="Proteomes" id="UP000054538"/>
    </source>
</evidence>
<dbReference type="HOGENOM" id="CLU_2171862_0_0_1"/>
<dbReference type="InParanoid" id="A0A0D0CJ23"/>
<keyword evidence="2" id="KW-1185">Reference proteome</keyword>
<sequence>MLSPSSRTQSELSLIVYGHIHNLHGIIASWHYPTSMSHVLTRAQPLGGLAAHYLTSHRYSVCTIAFNPWTMYIYCLQYASFLSNINNKQPTFRPVLWALRQFARVFGVPP</sequence>